<feature type="compositionally biased region" description="Polar residues" evidence="1">
    <location>
        <begin position="55"/>
        <end position="64"/>
    </location>
</feature>
<dbReference type="AlphaFoldDB" id="A0A8S9NJ77"/>
<dbReference type="Proteomes" id="UP000712600">
    <property type="component" value="Unassembled WGS sequence"/>
</dbReference>
<evidence type="ECO:0000313" key="3">
    <source>
        <dbReference type="Proteomes" id="UP000712600"/>
    </source>
</evidence>
<sequence length="82" mass="9135">MAQTQEPSDYTNMSHVTGKTDSISIYSNNLKQTVDLDVRLTLKMRKSPWIELEKSNATGLNDQKANIEAGESEADDKDKSDS</sequence>
<evidence type="ECO:0000313" key="2">
    <source>
        <dbReference type="EMBL" id="KAF3501858.1"/>
    </source>
</evidence>
<comment type="caution">
    <text evidence="2">The sequence shown here is derived from an EMBL/GenBank/DDBJ whole genome shotgun (WGS) entry which is preliminary data.</text>
</comment>
<evidence type="ECO:0000256" key="1">
    <source>
        <dbReference type="SAM" id="MobiDB-lite"/>
    </source>
</evidence>
<gene>
    <name evidence="2" type="ORF">F2Q69_00043893</name>
</gene>
<dbReference type="EMBL" id="QGKX02001621">
    <property type="protein sequence ID" value="KAF3501858.1"/>
    <property type="molecule type" value="Genomic_DNA"/>
</dbReference>
<reference evidence="2" key="1">
    <citation type="submission" date="2019-12" db="EMBL/GenBank/DDBJ databases">
        <title>Genome sequencing and annotation of Brassica cretica.</title>
        <authorList>
            <person name="Studholme D.J."/>
            <person name="Sarris P."/>
        </authorList>
    </citation>
    <scope>NUCLEOTIDE SEQUENCE</scope>
    <source>
        <strain evidence="2">PFS-109/04</strain>
        <tissue evidence="2">Leaf</tissue>
    </source>
</reference>
<proteinExistence type="predicted"/>
<name>A0A8S9NJ77_BRACR</name>
<accession>A0A8S9NJ77</accession>
<organism evidence="2 3">
    <name type="scientific">Brassica cretica</name>
    <name type="common">Mustard</name>
    <dbReference type="NCBI Taxonomy" id="69181"/>
    <lineage>
        <taxon>Eukaryota</taxon>
        <taxon>Viridiplantae</taxon>
        <taxon>Streptophyta</taxon>
        <taxon>Embryophyta</taxon>
        <taxon>Tracheophyta</taxon>
        <taxon>Spermatophyta</taxon>
        <taxon>Magnoliopsida</taxon>
        <taxon>eudicotyledons</taxon>
        <taxon>Gunneridae</taxon>
        <taxon>Pentapetalae</taxon>
        <taxon>rosids</taxon>
        <taxon>malvids</taxon>
        <taxon>Brassicales</taxon>
        <taxon>Brassicaceae</taxon>
        <taxon>Brassiceae</taxon>
        <taxon>Brassica</taxon>
    </lineage>
</organism>
<protein>
    <submittedName>
        <fullName evidence="2">Uncharacterized protein</fullName>
    </submittedName>
</protein>
<feature type="region of interest" description="Disordered" evidence="1">
    <location>
        <begin position="55"/>
        <end position="82"/>
    </location>
</feature>